<feature type="transmembrane region" description="Helical" evidence="9">
    <location>
        <begin position="111"/>
        <end position="132"/>
    </location>
</feature>
<dbReference type="PANTHER" id="PTHR30574">
    <property type="entry name" value="INNER MEMBRANE PROTEIN YEDE"/>
    <property type="match status" value="1"/>
</dbReference>
<proteinExistence type="inferred from homology"/>
<comment type="caution">
    <text evidence="10">The sequence shown here is derived from an EMBL/GenBank/DDBJ whole genome shotgun (WGS) entry which is preliminary data.</text>
</comment>
<keyword evidence="5 9" id="KW-0812">Transmembrane</keyword>
<dbReference type="GO" id="GO:0005886">
    <property type="term" value="C:plasma membrane"/>
    <property type="evidence" value="ECO:0007669"/>
    <property type="project" value="UniProtKB-SubCell"/>
</dbReference>
<evidence type="ECO:0000256" key="7">
    <source>
        <dbReference type="ARBA" id="ARBA00023136"/>
    </source>
</evidence>
<sequence>MNTWLSALAGGLLIGFAAAILWRGYGRIMGCSGILAGLFRGGAWRVAFVAGVLVSPWLYKIWFGIPEIVVTNQPVLLVLGGLLVGYGVRLGSGCTSGHGVCGLGRLSKRSAVAVGVFMLFGFLTVFILKHMVGIV</sequence>
<dbReference type="Proteomes" id="UP000036027">
    <property type="component" value="Unassembled WGS sequence"/>
</dbReference>
<keyword evidence="7 9" id="KW-0472">Membrane</keyword>
<evidence type="ECO:0000256" key="2">
    <source>
        <dbReference type="ARBA" id="ARBA00022448"/>
    </source>
</evidence>
<keyword evidence="3" id="KW-1003">Cell membrane</keyword>
<feature type="transmembrane region" description="Helical" evidence="9">
    <location>
        <begin position="6"/>
        <end position="25"/>
    </location>
</feature>
<feature type="transmembrane region" description="Helical" evidence="9">
    <location>
        <begin position="37"/>
        <end position="59"/>
    </location>
</feature>
<keyword evidence="2" id="KW-0813">Transport</keyword>
<keyword evidence="6 9" id="KW-1133">Transmembrane helix</keyword>
<evidence type="ECO:0000256" key="6">
    <source>
        <dbReference type="ARBA" id="ARBA00022989"/>
    </source>
</evidence>
<accession>A0A0J0YRN8</accession>
<protein>
    <recommendedName>
        <fullName evidence="12">YeeE/YedE family protein</fullName>
    </recommendedName>
</protein>
<dbReference type="RefSeq" id="WP_047761183.1">
    <property type="nucleotide sequence ID" value="NZ_CP091510.1"/>
</dbReference>
<keyword evidence="11" id="KW-1185">Reference proteome</keyword>
<dbReference type="InterPro" id="IPR007272">
    <property type="entry name" value="Sulf_transp_TsuA/YedE"/>
</dbReference>
<organism evidence="10 11">
    <name type="scientific">Neisseria arctica</name>
    <dbReference type="NCBI Taxonomy" id="1470200"/>
    <lineage>
        <taxon>Bacteria</taxon>
        <taxon>Pseudomonadati</taxon>
        <taxon>Pseudomonadota</taxon>
        <taxon>Betaproteobacteria</taxon>
        <taxon>Neisseriales</taxon>
        <taxon>Neisseriaceae</taxon>
        <taxon>Neisseria</taxon>
    </lineage>
</organism>
<comment type="similarity">
    <text evidence="8">Belongs to the TsuA/YedE (TC 9.B.102) family.</text>
</comment>
<evidence type="ECO:0000256" key="1">
    <source>
        <dbReference type="ARBA" id="ARBA00004429"/>
    </source>
</evidence>
<name>A0A0J0YRN8_9NEIS</name>
<reference evidence="10 11" key="1">
    <citation type="submission" date="2014-11" db="EMBL/GenBank/DDBJ databases">
        <title>Genome of a novel goose pathogen.</title>
        <authorList>
            <person name="Hansen C.M."/>
            <person name="Hueffer K."/>
            <person name="Choi S.C."/>
        </authorList>
    </citation>
    <scope>NUCLEOTIDE SEQUENCE [LARGE SCALE GENOMIC DNA]</scope>
    <source>
        <strain evidence="10 11">KH1503</strain>
    </source>
</reference>
<dbReference type="PATRIC" id="fig|1470200.3.peg.2557"/>
<dbReference type="STRING" id="1470200.PL75_06675"/>
<comment type="subcellular location">
    <subcellularLocation>
        <location evidence="1">Cell inner membrane</location>
        <topology evidence="1">Multi-pass membrane protein</topology>
    </subcellularLocation>
</comment>
<feature type="transmembrane region" description="Helical" evidence="9">
    <location>
        <begin position="71"/>
        <end position="90"/>
    </location>
</feature>
<dbReference type="PANTHER" id="PTHR30574:SF1">
    <property type="entry name" value="SULPHUR TRANSPORT DOMAIN-CONTAINING PROTEIN"/>
    <property type="match status" value="1"/>
</dbReference>
<evidence type="ECO:0000256" key="4">
    <source>
        <dbReference type="ARBA" id="ARBA00022519"/>
    </source>
</evidence>
<keyword evidence="4" id="KW-0997">Cell inner membrane</keyword>
<dbReference type="AlphaFoldDB" id="A0A0J0YRN8"/>
<gene>
    <name evidence="10" type="ORF">PL75_06675</name>
</gene>
<dbReference type="OrthoDB" id="9814020at2"/>
<evidence type="ECO:0008006" key="12">
    <source>
        <dbReference type="Google" id="ProtNLM"/>
    </source>
</evidence>
<evidence type="ECO:0000256" key="8">
    <source>
        <dbReference type="ARBA" id="ARBA00035655"/>
    </source>
</evidence>
<evidence type="ECO:0000313" key="10">
    <source>
        <dbReference type="EMBL" id="KLT72794.1"/>
    </source>
</evidence>
<evidence type="ECO:0000256" key="5">
    <source>
        <dbReference type="ARBA" id="ARBA00022692"/>
    </source>
</evidence>
<evidence type="ECO:0000256" key="9">
    <source>
        <dbReference type="SAM" id="Phobius"/>
    </source>
</evidence>
<evidence type="ECO:0000256" key="3">
    <source>
        <dbReference type="ARBA" id="ARBA00022475"/>
    </source>
</evidence>
<evidence type="ECO:0000313" key="11">
    <source>
        <dbReference type="Proteomes" id="UP000036027"/>
    </source>
</evidence>
<dbReference type="EMBL" id="JTDO01000009">
    <property type="protein sequence ID" value="KLT72794.1"/>
    <property type="molecule type" value="Genomic_DNA"/>
</dbReference>